<dbReference type="Pfam" id="PF02397">
    <property type="entry name" value="Bac_transf"/>
    <property type="match status" value="1"/>
</dbReference>
<dbReference type="Proteomes" id="UP000183002">
    <property type="component" value="Unassembled WGS sequence"/>
</dbReference>
<accession>A0A1H8C438</accession>
<keyword evidence="2" id="KW-0270">Exopolysaccharide synthesis</keyword>
<evidence type="ECO:0000259" key="4">
    <source>
        <dbReference type="Pfam" id="PF02397"/>
    </source>
</evidence>
<organism evidence="5 6">
    <name type="scientific">Pseudorhodobacter antarcticus</name>
    <dbReference type="NCBI Taxonomy" id="1077947"/>
    <lineage>
        <taxon>Bacteria</taxon>
        <taxon>Pseudomonadati</taxon>
        <taxon>Pseudomonadota</taxon>
        <taxon>Alphaproteobacteria</taxon>
        <taxon>Rhodobacterales</taxon>
        <taxon>Paracoccaceae</taxon>
        <taxon>Pseudorhodobacter</taxon>
    </lineage>
</organism>
<keyword evidence="3" id="KW-0812">Transmembrane</keyword>
<proteinExistence type="inferred from homology"/>
<dbReference type="STRING" id="1077947.SAMN05216227_100453"/>
<keyword evidence="6" id="KW-1185">Reference proteome</keyword>
<dbReference type="RefSeq" id="WP_050518087.1">
    <property type="nucleotide sequence ID" value="NZ_FOCO01000004.1"/>
</dbReference>
<dbReference type="EMBL" id="FOCO01000004">
    <property type="protein sequence ID" value="SEM89830.1"/>
    <property type="molecule type" value="Genomic_DNA"/>
</dbReference>
<evidence type="ECO:0000313" key="5">
    <source>
        <dbReference type="EMBL" id="SEM89830.1"/>
    </source>
</evidence>
<dbReference type="InterPro" id="IPR003362">
    <property type="entry name" value="Bact_transf"/>
</dbReference>
<feature type="domain" description="Bacterial sugar transferase" evidence="4">
    <location>
        <begin position="5"/>
        <end position="197"/>
    </location>
</feature>
<name>A0A1H8C438_9RHOB</name>
<evidence type="ECO:0000313" key="6">
    <source>
        <dbReference type="Proteomes" id="UP000183002"/>
    </source>
</evidence>
<evidence type="ECO:0000256" key="2">
    <source>
        <dbReference type="ARBA" id="ARBA00023169"/>
    </source>
</evidence>
<dbReference type="OrthoDB" id="9808602at2"/>
<keyword evidence="3" id="KW-1133">Transmembrane helix</keyword>
<dbReference type="AlphaFoldDB" id="A0A1H8C438"/>
<keyword evidence="5" id="KW-0808">Transferase</keyword>
<reference evidence="5 6" key="1">
    <citation type="submission" date="2016-10" db="EMBL/GenBank/DDBJ databases">
        <authorList>
            <person name="de Groot N.N."/>
        </authorList>
    </citation>
    <scope>NUCLEOTIDE SEQUENCE [LARGE SCALE GENOMIC DNA]</scope>
    <source>
        <strain evidence="5 6">CGMCC 1.10836</strain>
    </source>
</reference>
<keyword evidence="3" id="KW-0472">Membrane</keyword>
<dbReference type="PANTHER" id="PTHR30576">
    <property type="entry name" value="COLANIC BIOSYNTHESIS UDP-GLUCOSE LIPID CARRIER TRANSFERASE"/>
    <property type="match status" value="1"/>
</dbReference>
<dbReference type="PANTHER" id="PTHR30576:SF0">
    <property type="entry name" value="UNDECAPRENYL-PHOSPHATE N-ACETYLGALACTOSAMINYL 1-PHOSPHATE TRANSFERASE-RELATED"/>
    <property type="match status" value="1"/>
</dbReference>
<evidence type="ECO:0000256" key="3">
    <source>
        <dbReference type="SAM" id="Phobius"/>
    </source>
</evidence>
<comment type="similarity">
    <text evidence="1">Belongs to the bacterial sugar transferase family.</text>
</comment>
<gene>
    <name evidence="5" type="ORF">SAMN05216227_100453</name>
</gene>
<evidence type="ECO:0000256" key="1">
    <source>
        <dbReference type="ARBA" id="ARBA00006464"/>
    </source>
</evidence>
<dbReference type="GO" id="GO:0016780">
    <property type="term" value="F:phosphotransferase activity, for other substituted phosphate groups"/>
    <property type="evidence" value="ECO:0007669"/>
    <property type="project" value="TreeGrafter"/>
</dbReference>
<sequence>MKASKRAVDLILVAVLSPILVIPFSILLVVMLVREGLPLFYVAERMRGVGQPFDLWKLRTMTVTSREQGVSGGDKTGRITPLGAFIRRARMDEVPQLWNVLKGDMSLVGPRPPLREYVERFPNLYAQVLKSPTGITGLASLRYHATEERLLAACTTAAETDRVYAQICVPAKARLDMIYQRNWSVCLDLLMIWHTGTGILIKRFFKGRWA</sequence>
<protein>
    <submittedName>
        <fullName evidence="5">Sugar transferase involved in LPS biosynthesis (Colanic, teichoic acid)</fullName>
    </submittedName>
</protein>
<feature type="transmembrane region" description="Helical" evidence="3">
    <location>
        <begin position="7"/>
        <end position="33"/>
    </location>
</feature>
<dbReference type="GO" id="GO:0000271">
    <property type="term" value="P:polysaccharide biosynthetic process"/>
    <property type="evidence" value="ECO:0007669"/>
    <property type="project" value="UniProtKB-KW"/>
</dbReference>